<comment type="caution">
    <text evidence="2">The sequence shown here is derived from an EMBL/GenBank/DDBJ whole genome shotgun (WGS) entry which is preliminary data.</text>
</comment>
<dbReference type="Proteomes" id="UP000673375">
    <property type="component" value="Unassembled WGS sequence"/>
</dbReference>
<dbReference type="RefSeq" id="WP_209557426.1">
    <property type="nucleotide sequence ID" value="NZ_JAEDXU010000004.1"/>
</dbReference>
<evidence type="ECO:0000313" key="2">
    <source>
        <dbReference type="EMBL" id="MBP1046637.1"/>
    </source>
</evidence>
<gene>
    <name evidence="2" type="ORF">I6N96_10085</name>
</gene>
<feature type="domain" description="DUF4274" evidence="1">
    <location>
        <begin position="35"/>
        <end position="86"/>
    </location>
</feature>
<organism evidence="2 3">
    <name type="scientific">Enterococcus larvae</name>
    <dbReference type="NCBI Taxonomy" id="2794352"/>
    <lineage>
        <taxon>Bacteria</taxon>
        <taxon>Bacillati</taxon>
        <taxon>Bacillota</taxon>
        <taxon>Bacilli</taxon>
        <taxon>Lactobacillales</taxon>
        <taxon>Enterococcaceae</taxon>
        <taxon>Enterococcus</taxon>
    </lineage>
</organism>
<dbReference type="Pfam" id="PF14096">
    <property type="entry name" value="DUF4274"/>
    <property type="match status" value="1"/>
</dbReference>
<name>A0ABS4CJ55_9ENTE</name>
<sequence length="105" mass="12514">MNKVCEFEKNKKANNLLFNEDSPEEVIQKRTQAKDSSVLYYFIWHYNWDNGLEIPQAVLDNQYCDLSIALLIFFRADGLSFLLKEDIDLPHWYKFITSLFERLNS</sequence>
<reference evidence="2 3" key="1">
    <citation type="submission" date="2020-12" db="EMBL/GenBank/DDBJ databases">
        <title>Vagococcus allomyrinae sp. nov. and Enterococcus lavae sp. nov., isolated from the larvae of Allomyrina dichotoma.</title>
        <authorList>
            <person name="Lee S.D."/>
        </authorList>
    </citation>
    <scope>NUCLEOTIDE SEQUENCE [LARGE SCALE GENOMIC DNA]</scope>
    <source>
        <strain evidence="2 3">BWM-S5</strain>
    </source>
</reference>
<evidence type="ECO:0000259" key="1">
    <source>
        <dbReference type="Pfam" id="PF14096"/>
    </source>
</evidence>
<protein>
    <submittedName>
        <fullName evidence="2">DUF4274 domain-containing protein</fullName>
    </submittedName>
</protein>
<evidence type="ECO:0000313" key="3">
    <source>
        <dbReference type="Proteomes" id="UP000673375"/>
    </source>
</evidence>
<proteinExistence type="predicted"/>
<accession>A0ABS4CJ55</accession>
<dbReference type="InterPro" id="IPR025369">
    <property type="entry name" value="DUF4274"/>
</dbReference>
<dbReference type="EMBL" id="JAEDXU010000004">
    <property type="protein sequence ID" value="MBP1046637.1"/>
    <property type="molecule type" value="Genomic_DNA"/>
</dbReference>
<keyword evidence="3" id="KW-1185">Reference proteome</keyword>